<sequence length="272" mass="31812">MYCIALHPEPTYRDRGKFTFFSSSVTSSAFWQKAVRSVVRWWFCRDRLRSPLHLLPQLPQPVWQMADRYRCGLEAAFWSQTAHSPIFWLFFSFFFARNWKKLSLRGKKRKKKKKKKKKRQNRQQTRLVRRRRHGRTRQGKGSGIAQSIQPLFRPPLLPSSPTSFLRLHVGLCCLTACLYSSPAATRRAEFILLFVSCHSLPRWAHAPPRSLTATIFFFPIIRIIRCCLFLCRTQLDPQSRVRAGLPLAKCSIHTLICPGHRLSVVDFTERPL</sequence>
<protein>
    <submittedName>
        <fullName evidence="2">Uncharacterized protein</fullName>
    </submittedName>
</protein>
<evidence type="ECO:0000313" key="2">
    <source>
        <dbReference type="EMBL" id="KAA8900459.1"/>
    </source>
</evidence>
<dbReference type="Proteomes" id="UP000326924">
    <property type="component" value="Unassembled WGS sequence"/>
</dbReference>
<dbReference type="InParanoid" id="A0A5J5EQS7"/>
<reference evidence="2 3" key="1">
    <citation type="submission" date="2019-09" db="EMBL/GenBank/DDBJ databases">
        <title>Draft genome of the ectomycorrhizal ascomycete Sphaerosporella brunnea.</title>
        <authorList>
            <consortium name="DOE Joint Genome Institute"/>
            <person name="Benucci G.M."/>
            <person name="Marozzi G."/>
            <person name="Antonielli L."/>
            <person name="Sanchez S."/>
            <person name="Marco P."/>
            <person name="Wang X."/>
            <person name="Falini L.B."/>
            <person name="Barry K."/>
            <person name="Haridas S."/>
            <person name="Lipzen A."/>
            <person name="Labutti K."/>
            <person name="Grigoriev I.V."/>
            <person name="Murat C."/>
            <person name="Martin F."/>
            <person name="Albertini E."/>
            <person name="Donnini D."/>
            <person name="Bonito G."/>
        </authorList>
    </citation>
    <scope>NUCLEOTIDE SEQUENCE [LARGE SCALE GENOMIC DNA]</scope>
    <source>
        <strain evidence="2 3">Sb_GMNB300</strain>
    </source>
</reference>
<keyword evidence="3" id="KW-1185">Reference proteome</keyword>
<feature type="region of interest" description="Disordered" evidence="1">
    <location>
        <begin position="105"/>
        <end position="143"/>
    </location>
</feature>
<dbReference type="AlphaFoldDB" id="A0A5J5EQS7"/>
<gene>
    <name evidence="2" type="ORF">FN846DRAFT_145155</name>
</gene>
<feature type="compositionally biased region" description="Basic residues" evidence="1">
    <location>
        <begin position="105"/>
        <end position="138"/>
    </location>
</feature>
<evidence type="ECO:0000313" key="3">
    <source>
        <dbReference type="Proteomes" id="UP000326924"/>
    </source>
</evidence>
<accession>A0A5J5EQS7</accession>
<name>A0A5J5EQS7_9PEZI</name>
<comment type="caution">
    <text evidence="2">The sequence shown here is derived from an EMBL/GenBank/DDBJ whole genome shotgun (WGS) entry which is preliminary data.</text>
</comment>
<organism evidence="2 3">
    <name type="scientific">Sphaerosporella brunnea</name>
    <dbReference type="NCBI Taxonomy" id="1250544"/>
    <lineage>
        <taxon>Eukaryota</taxon>
        <taxon>Fungi</taxon>
        <taxon>Dikarya</taxon>
        <taxon>Ascomycota</taxon>
        <taxon>Pezizomycotina</taxon>
        <taxon>Pezizomycetes</taxon>
        <taxon>Pezizales</taxon>
        <taxon>Pyronemataceae</taxon>
        <taxon>Sphaerosporella</taxon>
    </lineage>
</organism>
<dbReference type="EMBL" id="VXIS01000154">
    <property type="protein sequence ID" value="KAA8900459.1"/>
    <property type="molecule type" value="Genomic_DNA"/>
</dbReference>
<evidence type="ECO:0000256" key="1">
    <source>
        <dbReference type="SAM" id="MobiDB-lite"/>
    </source>
</evidence>
<proteinExistence type="predicted"/>